<evidence type="ECO:0000313" key="5">
    <source>
        <dbReference type="EMBL" id="GGZ83942.1"/>
    </source>
</evidence>
<name>A0A8H9M3C9_9ALTE</name>
<dbReference type="Pfam" id="PF13193">
    <property type="entry name" value="AMP-binding_C"/>
    <property type="match status" value="1"/>
</dbReference>
<dbReference type="PANTHER" id="PTHR43767:SF1">
    <property type="entry name" value="NONRIBOSOMAL PEPTIDE SYNTHASE PES1 (EUROFUNG)-RELATED"/>
    <property type="match status" value="1"/>
</dbReference>
<dbReference type="Proteomes" id="UP000622604">
    <property type="component" value="Unassembled WGS sequence"/>
</dbReference>
<dbReference type="InterPro" id="IPR000873">
    <property type="entry name" value="AMP-dep_synth/lig_dom"/>
</dbReference>
<sequence>MHFGVEFAPNTIGTSFADREHTWNEVNNRVAKSASGLAAIGAGKGIHIAILALNSDKYFECLNAIPWSGSVMVPLNIRWSVKENLYSLNDSECSILFFDDAFIDTAKELKLKCDNIKHMIYIGENSAPEGTLDYEEFIANATPMQPVKCDYDDLVGIFYTGGTTGFPKGVMLSHKNLWTSSVCLISAMKINTEGERYLHAAPMFHLADIGIGYGTVISGLTQVFIPAFTPKAVIETIQAKQVNHVLLVPTMITLLLSEPTLETSDLSSLQNIVYGASPMPEGILISAMEKMPSVQFIQAYGQSELSPLITILPAEYHVLEGDKSGKLRSAGRPGYCVSVEIRDADGRVVPTGKVGEVSACGPNVMLGYWKNEKQTQSTIVDNWVLTGDAGYMDEDGFLFLVDRVKDMIITGGENVFSAEVENALSLHPKILESIVIGIPSEEWGESVHAIIRLNDNVEITEEDVIAHCRENIANYKIPRSMEFREKPFPMTGAGKYKKNELRDPFWKDKVRTIN</sequence>
<protein>
    <submittedName>
        <fullName evidence="5">Long-chain-fatty-acid CoA ligase</fullName>
    </submittedName>
</protein>
<evidence type="ECO:0000256" key="2">
    <source>
        <dbReference type="ARBA" id="ARBA00022598"/>
    </source>
</evidence>
<dbReference type="Pfam" id="PF00501">
    <property type="entry name" value="AMP-binding"/>
    <property type="match status" value="1"/>
</dbReference>
<dbReference type="NCBIfam" id="NF004837">
    <property type="entry name" value="PRK06187.1"/>
    <property type="match status" value="1"/>
</dbReference>
<dbReference type="InterPro" id="IPR045851">
    <property type="entry name" value="AMP-bd_C_sf"/>
</dbReference>
<dbReference type="GO" id="GO:0016878">
    <property type="term" value="F:acid-thiol ligase activity"/>
    <property type="evidence" value="ECO:0007669"/>
    <property type="project" value="UniProtKB-ARBA"/>
</dbReference>
<evidence type="ECO:0000256" key="1">
    <source>
        <dbReference type="ARBA" id="ARBA00006432"/>
    </source>
</evidence>
<dbReference type="Gene3D" id="3.30.300.30">
    <property type="match status" value="1"/>
</dbReference>
<dbReference type="RefSeq" id="WP_229816624.1">
    <property type="nucleotide sequence ID" value="NZ_BMZC01000026.1"/>
</dbReference>
<dbReference type="PROSITE" id="PS00455">
    <property type="entry name" value="AMP_BINDING"/>
    <property type="match status" value="1"/>
</dbReference>
<gene>
    <name evidence="5" type="ORF">GCM10011274_46810</name>
</gene>
<comment type="caution">
    <text evidence="5">The sequence shown here is derived from an EMBL/GenBank/DDBJ whole genome shotgun (WGS) entry which is preliminary data.</text>
</comment>
<evidence type="ECO:0000259" key="4">
    <source>
        <dbReference type="Pfam" id="PF13193"/>
    </source>
</evidence>
<dbReference type="Gene3D" id="2.30.38.10">
    <property type="entry name" value="Luciferase, Domain 3"/>
    <property type="match status" value="1"/>
</dbReference>
<evidence type="ECO:0000313" key="6">
    <source>
        <dbReference type="Proteomes" id="UP000622604"/>
    </source>
</evidence>
<accession>A0A8H9M3C9</accession>
<proteinExistence type="inferred from homology"/>
<dbReference type="EMBL" id="BMZC01000026">
    <property type="protein sequence ID" value="GGZ83942.1"/>
    <property type="molecule type" value="Genomic_DNA"/>
</dbReference>
<dbReference type="InterPro" id="IPR020845">
    <property type="entry name" value="AMP-binding_CS"/>
</dbReference>
<feature type="domain" description="AMP-binding enzyme C-terminal" evidence="4">
    <location>
        <begin position="419"/>
        <end position="495"/>
    </location>
</feature>
<dbReference type="InterPro" id="IPR050237">
    <property type="entry name" value="ATP-dep_AMP-bd_enzyme"/>
</dbReference>
<evidence type="ECO:0000259" key="3">
    <source>
        <dbReference type="Pfam" id="PF00501"/>
    </source>
</evidence>
<dbReference type="AlphaFoldDB" id="A0A8H9M3C9"/>
<feature type="domain" description="AMP-dependent synthetase/ligase" evidence="3">
    <location>
        <begin position="16"/>
        <end position="369"/>
    </location>
</feature>
<reference evidence="5" key="1">
    <citation type="journal article" date="2014" name="Int. J. Syst. Evol. Microbiol.">
        <title>Complete genome sequence of Corynebacterium casei LMG S-19264T (=DSM 44701T), isolated from a smear-ripened cheese.</title>
        <authorList>
            <consortium name="US DOE Joint Genome Institute (JGI-PGF)"/>
            <person name="Walter F."/>
            <person name="Albersmeier A."/>
            <person name="Kalinowski J."/>
            <person name="Ruckert C."/>
        </authorList>
    </citation>
    <scope>NUCLEOTIDE SEQUENCE</scope>
    <source>
        <strain evidence="5">KCTC 32337</strain>
    </source>
</reference>
<dbReference type="InterPro" id="IPR025110">
    <property type="entry name" value="AMP-bd_C"/>
</dbReference>
<comment type="similarity">
    <text evidence="1">Belongs to the ATP-dependent AMP-binding enzyme family.</text>
</comment>
<reference evidence="5" key="2">
    <citation type="submission" date="2020-09" db="EMBL/GenBank/DDBJ databases">
        <authorList>
            <person name="Sun Q."/>
            <person name="Kim S."/>
        </authorList>
    </citation>
    <scope>NUCLEOTIDE SEQUENCE</scope>
    <source>
        <strain evidence="5">KCTC 32337</strain>
    </source>
</reference>
<dbReference type="SUPFAM" id="SSF56801">
    <property type="entry name" value="Acetyl-CoA synthetase-like"/>
    <property type="match status" value="1"/>
</dbReference>
<keyword evidence="2 5" id="KW-0436">Ligase</keyword>
<dbReference type="Gene3D" id="3.40.50.980">
    <property type="match status" value="2"/>
</dbReference>
<dbReference type="FunFam" id="3.30.300.30:FF:000008">
    <property type="entry name" value="2,3-dihydroxybenzoate-AMP ligase"/>
    <property type="match status" value="1"/>
</dbReference>
<dbReference type="PANTHER" id="PTHR43767">
    <property type="entry name" value="LONG-CHAIN-FATTY-ACID--COA LIGASE"/>
    <property type="match status" value="1"/>
</dbReference>
<organism evidence="5 6">
    <name type="scientific">Paraglaciecola chathamensis</name>
    <dbReference type="NCBI Taxonomy" id="368405"/>
    <lineage>
        <taxon>Bacteria</taxon>
        <taxon>Pseudomonadati</taxon>
        <taxon>Pseudomonadota</taxon>
        <taxon>Gammaproteobacteria</taxon>
        <taxon>Alteromonadales</taxon>
        <taxon>Alteromonadaceae</taxon>
        <taxon>Paraglaciecola</taxon>
    </lineage>
</organism>